<keyword evidence="2" id="KW-1185">Reference proteome</keyword>
<gene>
    <name evidence="1" type="ORF">HNP73_002015</name>
</gene>
<evidence type="ECO:0000313" key="1">
    <source>
        <dbReference type="EMBL" id="MBB5222079.1"/>
    </source>
</evidence>
<proteinExistence type="predicted"/>
<dbReference type="Proteomes" id="UP000549457">
    <property type="component" value="Unassembled WGS sequence"/>
</dbReference>
<protein>
    <submittedName>
        <fullName evidence="1">Uncharacterized protein</fullName>
    </submittedName>
</protein>
<dbReference type="EMBL" id="JACHFM010000002">
    <property type="protein sequence ID" value="MBB5222079.1"/>
    <property type="molecule type" value="Genomic_DNA"/>
</dbReference>
<accession>A0A840SGH6</accession>
<name>A0A840SGH6_9RHOB</name>
<comment type="caution">
    <text evidence="1">The sequence shown here is derived from an EMBL/GenBank/DDBJ whole genome shotgun (WGS) entry which is preliminary data.</text>
</comment>
<dbReference type="AlphaFoldDB" id="A0A840SGH6"/>
<reference evidence="1 2" key="1">
    <citation type="submission" date="2020-08" db="EMBL/GenBank/DDBJ databases">
        <title>Genomic Encyclopedia of Type Strains, Phase IV (KMG-IV): sequencing the most valuable type-strain genomes for metagenomic binning, comparative biology and taxonomic classification.</title>
        <authorList>
            <person name="Goeker M."/>
        </authorList>
    </citation>
    <scope>NUCLEOTIDE SEQUENCE [LARGE SCALE GENOMIC DNA]</scope>
    <source>
        <strain evidence="1 2">DSM 101730</strain>
    </source>
</reference>
<dbReference type="RefSeq" id="WP_184148499.1">
    <property type="nucleotide sequence ID" value="NZ_JACHFM010000002.1"/>
</dbReference>
<evidence type="ECO:0000313" key="2">
    <source>
        <dbReference type="Proteomes" id="UP000549457"/>
    </source>
</evidence>
<organism evidence="1 2">
    <name type="scientific">Amaricoccus macauensis</name>
    <dbReference type="NCBI Taxonomy" id="57001"/>
    <lineage>
        <taxon>Bacteria</taxon>
        <taxon>Pseudomonadati</taxon>
        <taxon>Pseudomonadota</taxon>
        <taxon>Alphaproteobacteria</taxon>
        <taxon>Rhodobacterales</taxon>
        <taxon>Paracoccaceae</taxon>
        <taxon>Amaricoccus</taxon>
    </lineage>
</organism>
<sequence>MSLGDLLIIAGSGRVEVPAVAPAFGSGSGAEVAVSFDPPSTATLHVYAREIADGDLTCSLGARRAAVRMDLALAARIVAEGLARGLTLPQDEARALREALGEPQG</sequence>